<protein>
    <submittedName>
        <fullName evidence="3">Sap30</fullName>
    </submittedName>
</protein>
<feature type="domain" description="Histone deacetylase complex subunit SAP30 Sin3 binding" evidence="2">
    <location>
        <begin position="50"/>
        <end position="99"/>
    </location>
</feature>
<feature type="region of interest" description="Disordered" evidence="1">
    <location>
        <begin position="1"/>
        <end position="43"/>
    </location>
</feature>
<evidence type="ECO:0000313" key="3">
    <source>
        <dbReference type="EMBL" id="KAJ3425175.1"/>
    </source>
</evidence>
<dbReference type="Proteomes" id="UP001146793">
    <property type="component" value="Unassembled WGS sequence"/>
</dbReference>
<feature type="compositionally biased region" description="Basic residues" evidence="1">
    <location>
        <begin position="21"/>
        <end position="39"/>
    </location>
</feature>
<gene>
    <name evidence="3" type="ORF">M0812_27610</name>
</gene>
<proteinExistence type="predicted"/>
<dbReference type="Pfam" id="PF13867">
    <property type="entry name" value="SAP30_Sin3_bdg"/>
    <property type="match status" value="1"/>
</dbReference>
<dbReference type="InterPro" id="IPR038291">
    <property type="entry name" value="SAP30_C_sf"/>
</dbReference>
<evidence type="ECO:0000256" key="1">
    <source>
        <dbReference type="SAM" id="MobiDB-lite"/>
    </source>
</evidence>
<dbReference type="AlphaFoldDB" id="A0AAV7Y988"/>
<dbReference type="EMBL" id="JANTQA010000070">
    <property type="protein sequence ID" value="KAJ3425175.1"/>
    <property type="molecule type" value="Genomic_DNA"/>
</dbReference>
<feature type="compositionally biased region" description="Low complexity" evidence="1">
    <location>
        <begin position="10"/>
        <end position="20"/>
    </location>
</feature>
<accession>A0AAV7Y988</accession>
<name>A0AAV7Y988_9EUKA</name>
<dbReference type="InterPro" id="IPR025718">
    <property type="entry name" value="SAP30_Sin3-bd"/>
</dbReference>
<sequence length="103" mass="12363">MPNKRRTRSSRSTTNIQTTKKNNRNVRSTTRKTRSKYRKQTNSSIDFSQLKIETLQEIQKHYKISRKTKNRKILATLILEKFTEQVVNEKEVIKEFLQATQEY</sequence>
<dbReference type="Gene3D" id="6.10.160.20">
    <property type="match status" value="1"/>
</dbReference>
<organism evidence="3 4">
    <name type="scientific">Anaeramoeba flamelloides</name>
    <dbReference type="NCBI Taxonomy" id="1746091"/>
    <lineage>
        <taxon>Eukaryota</taxon>
        <taxon>Metamonada</taxon>
        <taxon>Anaeramoebidae</taxon>
        <taxon>Anaeramoeba</taxon>
    </lineage>
</organism>
<comment type="caution">
    <text evidence="3">The sequence shown here is derived from an EMBL/GenBank/DDBJ whole genome shotgun (WGS) entry which is preliminary data.</text>
</comment>
<reference evidence="3" key="1">
    <citation type="submission" date="2022-08" db="EMBL/GenBank/DDBJ databases">
        <title>Novel sulphate-reducing endosymbionts in the free-living metamonad Anaeramoeba.</title>
        <authorList>
            <person name="Jerlstrom-Hultqvist J."/>
            <person name="Cepicka I."/>
            <person name="Gallot-Lavallee L."/>
            <person name="Salas-Leiva D."/>
            <person name="Curtis B.A."/>
            <person name="Zahonova K."/>
            <person name="Pipaliya S."/>
            <person name="Dacks J."/>
            <person name="Roger A.J."/>
        </authorList>
    </citation>
    <scope>NUCLEOTIDE SEQUENCE</scope>
    <source>
        <strain evidence="3">Busselton2</strain>
    </source>
</reference>
<evidence type="ECO:0000259" key="2">
    <source>
        <dbReference type="Pfam" id="PF13867"/>
    </source>
</evidence>
<evidence type="ECO:0000313" key="4">
    <source>
        <dbReference type="Proteomes" id="UP001146793"/>
    </source>
</evidence>